<gene>
    <name evidence="2" type="ORF">GSI_14234</name>
</gene>
<evidence type="ECO:0000256" key="1">
    <source>
        <dbReference type="SAM" id="MobiDB-lite"/>
    </source>
</evidence>
<dbReference type="AlphaFoldDB" id="A0A2G8RSJ4"/>
<comment type="caution">
    <text evidence="2">The sequence shown here is derived from an EMBL/GenBank/DDBJ whole genome shotgun (WGS) entry which is preliminary data.</text>
</comment>
<evidence type="ECO:0000313" key="2">
    <source>
        <dbReference type="EMBL" id="PIL24480.1"/>
    </source>
</evidence>
<reference evidence="2 3" key="1">
    <citation type="journal article" date="2015" name="Sci. Rep.">
        <title>Chromosome-level genome map provides insights into diverse defense mechanisms in the medicinal fungus Ganoderma sinense.</title>
        <authorList>
            <person name="Zhu Y."/>
            <person name="Xu J."/>
            <person name="Sun C."/>
            <person name="Zhou S."/>
            <person name="Xu H."/>
            <person name="Nelson D.R."/>
            <person name="Qian J."/>
            <person name="Song J."/>
            <person name="Luo H."/>
            <person name="Xiang L."/>
            <person name="Li Y."/>
            <person name="Xu Z."/>
            <person name="Ji A."/>
            <person name="Wang L."/>
            <person name="Lu S."/>
            <person name="Hayward A."/>
            <person name="Sun W."/>
            <person name="Li X."/>
            <person name="Schwartz D.C."/>
            <person name="Wang Y."/>
            <person name="Chen S."/>
        </authorList>
    </citation>
    <scope>NUCLEOTIDE SEQUENCE [LARGE SCALE GENOMIC DNA]</scope>
    <source>
        <strain evidence="2 3">ZZ0214-1</strain>
    </source>
</reference>
<name>A0A2G8RSJ4_9APHY</name>
<evidence type="ECO:0000313" key="3">
    <source>
        <dbReference type="Proteomes" id="UP000230002"/>
    </source>
</evidence>
<dbReference type="OrthoDB" id="2737768at2759"/>
<keyword evidence="3" id="KW-1185">Reference proteome</keyword>
<dbReference type="Proteomes" id="UP000230002">
    <property type="component" value="Unassembled WGS sequence"/>
</dbReference>
<accession>A0A2G8RSJ4</accession>
<proteinExistence type="predicted"/>
<organism evidence="2 3">
    <name type="scientific">Ganoderma sinense ZZ0214-1</name>
    <dbReference type="NCBI Taxonomy" id="1077348"/>
    <lineage>
        <taxon>Eukaryota</taxon>
        <taxon>Fungi</taxon>
        <taxon>Dikarya</taxon>
        <taxon>Basidiomycota</taxon>
        <taxon>Agaricomycotina</taxon>
        <taxon>Agaricomycetes</taxon>
        <taxon>Polyporales</taxon>
        <taxon>Polyporaceae</taxon>
        <taxon>Ganoderma</taxon>
    </lineage>
</organism>
<protein>
    <submittedName>
        <fullName evidence="2">Uncharacterized protein</fullName>
    </submittedName>
</protein>
<sequence length="214" mass="24410">MHILDQYKVPRESVDIEALVQRMAWYFKVAAEDTQFLHKHPARRDELFAELYKHPDVKPSVAANQFVPLGRDPDTHLIPADAEIERLTPPKTIEDRVARLHIAWAALMVYNKYKVRYPLLNHSDLGLQVDRRTTQIMDEWRDGEFVHMFPEHAARRAALQGPSIPTPPTQARLPTAPPARSSDPGPVGAPKRVSDDIRKNPKHYSAIFTNNSSD</sequence>
<feature type="region of interest" description="Disordered" evidence="1">
    <location>
        <begin position="160"/>
        <end position="214"/>
    </location>
</feature>
<dbReference type="EMBL" id="AYKW01000067">
    <property type="protein sequence ID" value="PIL24480.1"/>
    <property type="molecule type" value="Genomic_DNA"/>
</dbReference>